<feature type="region of interest" description="Disordered" evidence="1">
    <location>
        <begin position="1132"/>
        <end position="1190"/>
    </location>
</feature>
<keyword evidence="2" id="KW-0812">Transmembrane</keyword>
<feature type="transmembrane region" description="Helical" evidence="2">
    <location>
        <begin position="39"/>
        <end position="57"/>
    </location>
</feature>
<feature type="compositionally biased region" description="Basic and acidic residues" evidence="1">
    <location>
        <begin position="1100"/>
        <end position="1114"/>
    </location>
</feature>
<dbReference type="GO" id="GO:0016020">
    <property type="term" value="C:membrane"/>
    <property type="evidence" value="ECO:0007669"/>
    <property type="project" value="UniProtKB-SubCell"/>
</dbReference>
<dbReference type="OrthoDB" id="6381660at2759"/>
<evidence type="ECO:0000313" key="5">
    <source>
        <dbReference type="Proteomes" id="UP000708208"/>
    </source>
</evidence>
<gene>
    <name evidence="4" type="ORF">AFUS01_LOCUS24516</name>
</gene>
<dbReference type="PANTHER" id="PTHR46957">
    <property type="entry name" value="CYTOKINE RECEPTOR"/>
    <property type="match status" value="1"/>
</dbReference>
<feature type="domain" description="Fibronectin type-III" evidence="3">
    <location>
        <begin position="694"/>
        <end position="793"/>
    </location>
</feature>
<dbReference type="EMBL" id="CAJVCH010307209">
    <property type="protein sequence ID" value="CAG7785921.1"/>
    <property type="molecule type" value="Genomic_DNA"/>
</dbReference>
<dbReference type="InterPro" id="IPR003961">
    <property type="entry name" value="FN3_dom"/>
</dbReference>
<feature type="transmembrane region" description="Helical" evidence="2">
    <location>
        <begin position="900"/>
        <end position="921"/>
    </location>
</feature>
<sequence>MCISLNVISSEECQVVMATEEDFFVFSQKFRPVVRRRSFYCFAEVFLIYVCIFSLSWTSKAEMVCMEGFQNFAGVTYPRGDIILQEGDPLDLYCSVNLTHEDVQGYNSSHLEFEIRKQNIPENLIQKSVLNETTILMHVDNMNASISFVECQIRKNDGTTKEVCQNHVEVGYQPMPVEDLRCVAWNWTKMICSWKRPYNPVTTTYNLTIYSKGFSHIPGYLCAKPNHNNGTFSCEWTARHDQAYRPNVKVYRVFINGTNALNKTGILWNHEFDHFSIVIPEPPKIHVDVNSTNKLLVNWTFHNFEHFPPGLDHEVTVCSEYGNCSTTILESRMSTFFLFREIDVPYAYTNYTVSIRMRSQTANRTEDFWSSPASTVARTLERIPDSPPRTDIGSFEVYRTKLEHRDIYVYWEKTQPSYRNGPGFHYEVLLYENNEPKSTRRIDEQYAYAKYDDLLDSATYRAEIYATNEAGRSLEKSTVMIPSAMKAPREPQLVSKLDYTNGTYVVTWSPPTNHEDIVSYTVFRCNRRLRAHQCNGLLEWDSVPADGGNKVIYHNLPHHEIEVYQFAVSANSADMSSGIVWASCSLMADKVPDRLKAVHVNATTEDQISITWELDCSYQEGVIDGFRIIYCQVNGDKKCDEGEKSAFTADRQTYTLKNLQPFSNYMIAVAVQTKVGESQRSHPIYGMTHEGVSDPPSVKASEVRNTSMLITIIPSKVQNGIIKEYKLWYSPNGVRKGQADDIRIDAPQNHDEELTYTLPNLTSNTNYSIQVAGCASQKCSEKSSPIYVITEIGATNIVNPPRLSYTNGNFKVIWNVPNHLGGPVNRFQVVVKQNGKAVNETKVNYKPGLSDYLQEIRMHCDSNTNLTAKVRAITRLENGDELYGDWSQDGNFACIGTSIWVTWVTVGVVLFFVVILVGVVAQKCWSCYKECSDFEPKLPPGLEKELYPCNPVPHKRKNSREDCQPFGKDSMTTFPLKYTSSTNLDEEQGIFSSIHNNKEDGKNLKIGNNVIPESIQTSGRSGVEETLTQYETNVVPWLRKVVACDDPINVNPDKPNTHDNPALLQQFDNVEDCLTDNRMSPSVLNPLLSDRSNATDDDEYTKSESPHISEEPYKKLGMYANGNAILLDGSDKSSLSSPMAINHTVPMKPSTKNDYINQRVVDEFSSPSPSTSSSLSPNSPEKNAATSRIVPDVLTNNSSYVKWTQMLPDFKNDAISNRQGSPYCQVGII</sequence>
<evidence type="ECO:0000256" key="1">
    <source>
        <dbReference type="SAM" id="MobiDB-lite"/>
    </source>
</evidence>
<evidence type="ECO:0000256" key="2">
    <source>
        <dbReference type="SAM" id="Phobius"/>
    </source>
</evidence>
<accession>A0A8J2P2V2</accession>
<dbReference type="PROSITE" id="PS50853">
    <property type="entry name" value="FN3"/>
    <property type="match status" value="2"/>
</dbReference>
<reference evidence="4" key="1">
    <citation type="submission" date="2021-06" db="EMBL/GenBank/DDBJ databases">
        <authorList>
            <person name="Hodson N. C."/>
            <person name="Mongue J. A."/>
            <person name="Jaron S. K."/>
        </authorList>
    </citation>
    <scope>NUCLEOTIDE SEQUENCE</scope>
</reference>
<feature type="region of interest" description="Disordered" evidence="1">
    <location>
        <begin position="1081"/>
        <end position="1114"/>
    </location>
</feature>
<dbReference type="Pfam" id="PF00041">
    <property type="entry name" value="fn3"/>
    <property type="match status" value="2"/>
</dbReference>
<keyword evidence="5" id="KW-1185">Reference proteome</keyword>
<organism evidence="4 5">
    <name type="scientific">Allacma fusca</name>
    <dbReference type="NCBI Taxonomy" id="39272"/>
    <lineage>
        <taxon>Eukaryota</taxon>
        <taxon>Metazoa</taxon>
        <taxon>Ecdysozoa</taxon>
        <taxon>Arthropoda</taxon>
        <taxon>Hexapoda</taxon>
        <taxon>Collembola</taxon>
        <taxon>Symphypleona</taxon>
        <taxon>Sminthuridae</taxon>
        <taxon>Allacma</taxon>
    </lineage>
</organism>
<keyword evidence="2" id="KW-1133">Transmembrane helix</keyword>
<evidence type="ECO:0000313" key="4">
    <source>
        <dbReference type="EMBL" id="CAG7785921.1"/>
    </source>
</evidence>
<comment type="caution">
    <text evidence="4">The sequence shown here is derived from an EMBL/GenBank/DDBJ whole genome shotgun (WGS) entry which is preliminary data.</text>
</comment>
<feature type="domain" description="Fibronectin type-III" evidence="3">
    <location>
        <begin position="591"/>
        <end position="691"/>
    </location>
</feature>
<feature type="compositionally biased region" description="Low complexity" evidence="1">
    <location>
        <begin position="1165"/>
        <end position="1180"/>
    </location>
</feature>
<dbReference type="SMART" id="SM00060">
    <property type="entry name" value="FN3"/>
    <property type="match status" value="5"/>
</dbReference>
<protein>
    <recommendedName>
        <fullName evidence="3">Fibronectin type-III domain-containing protein</fullName>
    </recommendedName>
</protein>
<keyword evidence="2" id="KW-0472">Membrane</keyword>
<evidence type="ECO:0000259" key="3">
    <source>
        <dbReference type="PROSITE" id="PS50853"/>
    </source>
</evidence>
<dbReference type="PANTHER" id="PTHR46957:SF3">
    <property type="entry name" value="CYTOKINE RECEPTOR"/>
    <property type="match status" value="1"/>
</dbReference>
<dbReference type="AlphaFoldDB" id="A0A8J2P2V2"/>
<dbReference type="Proteomes" id="UP000708208">
    <property type="component" value="Unassembled WGS sequence"/>
</dbReference>
<dbReference type="CDD" id="cd00063">
    <property type="entry name" value="FN3"/>
    <property type="match status" value="2"/>
</dbReference>
<dbReference type="InterPro" id="IPR050713">
    <property type="entry name" value="RTP_Phos/Ushers"/>
</dbReference>
<proteinExistence type="predicted"/>
<name>A0A8J2P2V2_9HEXA</name>